<evidence type="ECO:0000256" key="3">
    <source>
        <dbReference type="ARBA" id="ARBA00023157"/>
    </source>
</evidence>
<evidence type="ECO:0000313" key="10">
    <source>
        <dbReference type="Proteomes" id="UP000265566"/>
    </source>
</evidence>
<feature type="transmembrane region" description="Helical" evidence="4">
    <location>
        <begin position="7"/>
        <end position="27"/>
    </location>
</feature>
<reference evidence="6 9" key="1">
    <citation type="journal article" date="2011" name="Nature">
        <title>The Medicago genome provides insight into the evolution of rhizobial symbioses.</title>
        <authorList>
            <person name="Young N.D."/>
            <person name="Debelle F."/>
            <person name="Oldroyd G.E."/>
            <person name="Geurts R."/>
            <person name="Cannon S.B."/>
            <person name="Udvardi M.K."/>
            <person name="Benedito V.A."/>
            <person name="Mayer K.F."/>
            <person name="Gouzy J."/>
            <person name="Schoof H."/>
            <person name="Van de Peer Y."/>
            <person name="Proost S."/>
            <person name="Cook D.R."/>
            <person name="Meyers B.C."/>
            <person name="Spannagl M."/>
            <person name="Cheung F."/>
            <person name="De Mita S."/>
            <person name="Krishnakumar V."/>
            <person name="Gundlach H."/>
            <person name="Zhou S."/>
            <person name="Mudge J."/>
            <person name="Bharti A.K."/>
            <person name="Murray J.D."/>
            <person name="Naoumkina M.A."/>
            <person name="Rosen B."/>
            <person name="Silverstein K.A."/>
            <person name="Tang H."/>
            <person name="Rombauts S."/>
            <person name="Zhao P.X."/>
            <person name="Zhou P."/>
            <person name="Barbe V."/>
            <person name="Bardou P."/>
            <person name="Bechner M."/>
            <person name="Bellec A."/>
            <person name="Berger A."/>
            <person name="Berges H."/>
            <person name="Bidwell S."/>
            <person name="Bisseling T."/>
            <person name="Choisne N."/>
            <person name="Couloux A."/>
            <person name="Denny R."/>
            <person name="Deshpande S."/>
            <person name="Dai X."/>
            <person name="Doyle J.J."/>
            <person name="Dudez A.M."/>
            <person name="Farmer A.D."/>
            <person name="Fouteau S."/>
            <person name="Franken C."/>
            <person name="Gibelin C."/>
            <person name="Gish J."/>
            <person name="Goldstein S."/>
            <person name="Gonzalez A.J."/>
            <person name="Green P.J."/>
            <person name="Hallab A."/>
            <person name="Hartog M."/>
            <person name="Hua A."/>
            <person name="Humphray S.J."/>
            <person name="Jeong D.H."/>
            <person name="Jing Y."/>
            <person name="Jocker A."/>
            <person name="Kenton S.M."/>
            <person name="Kim D.J."/>
            <person name="Klee K."/>
            <person name="Lai H."/>
            <person name="Lang C."/>
            <person name="Lin S."/>
            <person name="Macmil S.L."/>
            <person name="Magdelenat G."/>
            <person name="Matthews L."/>
            <person name="McCorrison J."/>
            <person name="Monaghan E.L."/>
            <person name="Mun J.H."/>
            <person name="Najar F.Z."/>
            <person name="Nicholson C."/>
            <person name="Noirot C."/>
            <person name="O'Bleness M."/>
            <person name="Paule C.R."/>
            <person name="Poulain J."/>
            <person name="Prion F."/>
            <person name="Qin B."/>
            <person name="Qu C."/>
            <person name="Retzel E.F."/>
            <person name="Riddle C."/>
            <person name="Sallet E."/>
            <person name="Samain S."/>
            <person name="Samson N."/>
            <person name="Sanders I."/>
            <person name="Saurat O."/>
            <person name="Scarpelli C."/>
            <person name="Schiex T."/>
            <person name="Segurens B."/>
            <person name="Severin A.J."/>
            <person name="Sherrier D.J."/>
            <person name="Shi R."/>
            <person name="Sims S."/>
            <person name="Singer S.R."/>
            <person name="Sinharoy S."/>
            <person name="Sterck L."/>
            <person name="Viollet A."/>
            <person name="Wang B.B."/>
            <person name="Wang K."/>
            <person name="Wang M."/>
            <person name="Wang X."/>
            <person name="Warfsmann J."/>
            <person name="Weissenbach J."/>
            <person name="White D.D."/>
            <person name="White J.D."/>
            <person name="Wiley G.B."/>
            <person name="Wincker P."/>
            <person name="Xing Y."/>
            <person name="Yang L."/>
            <person name="Yao Z."/>
            <person name="Ying F."/>
            <person name="Zhai J."/>
            <person name="Zhou L."/>
            <person name="Zuber A."/>
            <person name="Denarie J."/>
            <person name="Dixon R.A."/>
            <person name="May G.D."/>
            <person name="Schwartz D.C."/>
            <person name="Rogers J."/>
            <person name="Quetier F."/>
            <person name="Town C.D."/>
            <person name="Roe B.A."/>
        </authorList>
    </citation>
    <scope>NUCLEOTIDE SEQUENCE [LARGE SCALE GENOMIC DNA]</scope>
    <source>
        <strain evidence="6">A17</strain>
        <strain evidence="8 9">cv. Jemalong A17</strain>
    </source>
</reference>
<name>A0A072UDF3_MEDTR</name>
<accession>A0A072UDF3</accession>
<dbReference type="SMART" id="SM00505">
    <property type="entry name" value="Knot1"/>
    <property type="match status" value="1"/>
</dbReference>
<dbReference type="EnsemblPlants" id="KEH23845">
    <property type="protein sequence ID" value="KEH23845"/>
    <property type="gene ID" value="MTR_7g095970"/>
</dbReference>
<dbReference type="GO" id="GO:0050832">
    <property type="term" value="P:defense response to fungus"/>
    <property type="evidence" value="ECO:0007669"/>
    <property type="project" value="UniProtKB-KW"/>
</dbReference>
<reference evidence="7" key="5">
    <citation type="journal article" date="2018" name="Nat. Plants">
        <title>Whole-genome landscape of Medicago truncatula symbiotic genes.</title>
        <authorList>
            <person name="Pecrix Y."/>
            <person name="Gamas P."/>
            <person name="Carrere S."/>
        </authorList>
    </citation>
    <scope>NUCLEOTIDE SEQUENCE</scope>
    <source>
        <tissue evidence="7">Leaves</tissue>
    </source>
</reference>
<evidence type="ECO:0000313" key="9">
    <source>
        <dbReference type="Proteomes" id="UP000002051"/>
    </source>
</evidence>
<evidence type="ECO:0000313" key="8">
    <source>
        <dbReference type="EnsemblPlants" id="KEH23845"/>
    </source>
</evidence>
<evidence type="ECO:0000256" key="4">
    <source>
        <dbReference type="SAM" id="Phobius"/>
    </source>
</evidence>
<protein>
    <submittedName>
        <fullName evidence="6">Defensin-like protein</fullName>
    </submittedName>
    <submittedName>
        <fullName evidence="7">Putative knottin, scorpion toxin</fullName>
    </submittedName>
</protein>
<dbReference type="PANTHER" id="PTHR33147:SF46">
    <property type="entry name" value="DEFENSIN-LIKE PROTEIN 19"/>
    <property type="match status" value="1"/>
</dbReference>
<keyword evidence="3" id="KW-1015">Disulfide bond</keyword>
<dbReference type="Proteomes" id="UP000002051">
    <property type="component" value="Unassembled WGS sequence"/>
</dbReference>
<reference evidence="6 9" key="2">
    <citation type="journal article" date="2014" name="BMC Genomics">
        <title>An improved genome release (version Mt4.0) for the model legume Medicago truncatula.</title>
        <authorList>
            <person name="Tang H."/>
            <person name="Krishnakumar V."/>
            <person name="Bidwell S."/>
            <person name="Rosen B."/>
            <person name="Chan A."/>
            <person name="Zhou S."/>
            <person name="Gentzbittel L."/>
            <person name="Childs K.L."/>
            <person name="Yandell M."/>
            <person name="Gundlach H."/>
            <person name="Mayer K.F."/>
            <person name="Schwartz D.C."/>
            <person name="Town C.D."/>
        </authorList>
    </citation>
    <scope>GENOME REANNOTATION</scope>
    <source>
        <strain evidence="6">A17</strain>
        <strain evidence="8 9">cv. Jemalong A17</strain>
    </source>
</reference>
<dbReference type="GO" id="GO:0006952">
    <property type="term" value="P:defense response"/>
    <property type="evidence" value="ECO:0000318"/>
    <property type="project" value="GO_Central"/>
</dbReference>
<dbReference type="EMBL" id="PSQE01000007">
    <property type="protein sequence ID" value="RHN48139.1"/>
    <property type="molecule type" value="Genomic_DNA"/>
</dbReference>
<evidence type="ECO:0000259" key="5">
    <source>
        <dbReference type="SMART" id="SM00505"/>
    </source>
</evidence>
<dbReference type="InterPro" id="IPR036574">
    <property type="entry name" value="Scorpion_toxin-like_sf"/>
</dbReference>
<evidence type="ECO:0000313" key="7">
    <source>
        <dbReference type="EMBL" id="RHN48139.1"/>
    </source>
</evidence>
<dbReference type="Pfam" id="PF00304">
    <property type="entry name" value="Gamma-thionin"/>
    <property type="match status" value="1"/>
</dbReference>
<dbReference type="EMBL" id="CM001223">
    <property type="protein sequence ID" value="KEH23845.1"/>
    <property type="molecule type" value="Genomic_DNA"/>
</dbReference>
<reference evidence="8" key="3">
    <citation type="submission" date="2015-04" db="UniProtKB">
        <authorList>
            <consortium name="EnsemblPlants"/>
        </authorList>
    </citation>
    <scope>IDENTIFICATION</scope>
    <source>
        <strain evidence="8">cv. Jemalong A17</strain>
    </source>
</reference>
<proteinExistence type="predicted"/>
<keyword evidence="4" id="KW-0812">Transmembrane</keyword>
<dbReference type="GO" id="GO:0031640">
    <property type="term" value="P:killing of cells of another organism"/>
    <property type="evidence" value="ECO:0007669"/>
    <property type="project" value="UniProtKB-KW"/>
</dbReference>
<dbReference type="HOGENOM" id="CLU_161668_3_1_1"/>
<feature type="domain" description="Knottins-like" evidence="5">
    <location>
        <begin position="33"/>
        <end position="79"/>
    </location>
</feature>
<reference evidence="10" key="4">
    <citation type="journal article" date="2018" name="Nat. Plants">
        <title>Whole-genome landscape of Medicago truncatula symbiotic genes.</title>
        <authorList>
            <person name="Pecrix Y."/>
            <person name="Staton S.E."/>
            <person name="Sallet E."/>
            <person name="Lelandais-Briere C."/>
            <person name="Moreau S."/>
            <person name="Carrere S."/>
            <person name="Blein T."/>
            <person name="Jardinaud M.F."/>
            <person name="Latrasse D."/>
            <person name="Zouine M."/>
            <person name="Zahm M."/>
            <person name="Kreplak J."/>
            <person name="Mayjonade B."/>
            <person name="Satge C."/>
            <person name="Perez M."/>
            <person name="Cauet S."/>
            <person name="Marande W."/>
            <person name="Chantry-Darmon C."/>
            <person name="Lopez-Roques C."/>
            <person name="Bouchez O."/>
            <person name="Berard A."/>
            <person name="Debelle F."/>
            <person name="Munos S."/>
            <person name="Bendahmane A."/>
            <person name="Berges H."/>
            <person name="Niebel A."/>
            <person name="Buitink J."/>
            <person name="Frugier F."/>
            <person name="Benhamed M."/>
            <person name="Crespi M."/>
            <person name="Gouzy J."/>
            <person name="Gamas P."/>
        </authorList>
    </citation>
    <scope>NUCLEOTIDE SEQUENCE [LARGE SCALE GENOMIC DNA]</scope>
    <source>
        <strain evidence="10">cv. Jemalong A17</strain>
    </source>
</reference>
<keyword evidence="4" id="KW-1133">Transmembrane helix</keyword>
<dbReference type="SUPFAM" id="SSF57095">
    <property type="entry name" value="Scorpion toxin-like"/>
    <property type="match status" value="1"/>
</dbReference>
<dbReference type="Gene3D" id="3.30.30.10">
    <property type="entry name" value="Knottin, scorpion toxin-like"/>
    <property type="match status" value="1"/>
</dbReference>
<dbReference type="AlphaFoldDB" id="A0A072UDF3"/>
<keyword evidence="4" id="KW-0472">Membrane</keyword>
<keyword evidence="1" id="KW-0929">Antimicrobial</keyword>
<dbReference type="Gramene" id="rna42825">
    <property type="protein sequence ID" value="RHN48139.1"/>
    <property type="gene ID" value="gene42825"/>
</dbReference>
<evidence type="ECO:0000256" key="2">
    <source>
        <dbReference type="ARBA" id="ARBA00022577"/>
    </source>
</evidence>
<dbReference type="PANTHER" id="PTHR33147">
    <property type="entry name" value="DEFENSIN-LIKE PROTEIN 1"/>
    <property type="match status" value="1"/>
</dbReference>
<keyword evidence="9" id="KW-1185">Reference proteome</keyword>
<dbReference type="Proteomes" id="UP000265566">
    <property type="component" value="Chromosome 7"/>
</dbReference>
<dbReference type="InterPro" id="IPR003614">
    <property type="entry name" value="Knottins"/>
</dbReference>
<sequence length="79" mass="9089">MTSFISKFYPVFMFLCLVIFLIFSWPWEVEEKVCGRPNRTWSGPCIDSDCDEACLDLEFAAIYGSCGGTSYDCFCFFKC</sequence>
<evidence type="ECO:0000256" key="1">
    <source>
        <dbReference type="ARBA" id="ARBA00022529"/>
    </source>
</evidence>
<keyword evidence="2" id="KW-0295">Fungicide</keyword>
<evidence type="ECO:0000313" key="6">
    <source>
        <dbReference type="EMBL" id="KEH23845.1"/>
    </source>
</evidence>
<gene>
    <name evidence="6" type="ordered locus">MTR_7g095970</name>
    <name evidence="7" type="ORF">MtrunA17_Chr7g0260561</name>
</gene>
<organism evidence="6 9">
    <name type="scientific">Medicago truncatula</name>
    <name type="common">Barrel medic</name>
    <name type="synonym">Medicago tribuloides</name>
    <dbReference type="NCBI Taxonomy" id="3880"/>
    <lineage>
        <taxon>Eukaryota</taxon>
        <taxon>Viridiplantae</taxon>
        <taxon>Streptophyta</taxon>
        <taxon>Embryophyta</taxon>
        <taxon>Tracheophyta</taxon>
        <taxon>Spermatophyta</taxon>
        <taxon>Magnoliopsida</taxon>
        <taxon>eudicotyledons</taxon>
        <taxon>Gunneridae</taxon>
        <taxon>Pentapetalae</taxon>
        <taxon>rosids</taxon>
        <taxon>fabids</taxon>
        <taxon>Fabales</taxon>
        <taxon>Fabaceae</taxon>
        <taxon>Papilionoideae</taxon>
        <taxon>50 kb inversion clade</taxon>
        <taxon>NPAAA clade</taxon>
        <taxon>Hologalegina</taxon>
        <taxon>IRL clade</taxon>
        <taxon>Trifolieae</taxon>
        <taxon>Medicago</taxon>
    </lineage>
</organism>